<proteinExistence type="predicted"/>
<feature type="compositionally biased region" description="Basic and acidic residues" evidence="1">
    <location>
        <begin position="1"/>
        <end position="13"/>
    </location>
</feature>
<evidence type="ECO:0000313" key="4">
    <source>
        <dbReference type="Proteomes" id="UP000253975"/>
    </source>
</evidence>
<feature type="compositionally biased region" description="Polar residues" evidence="1">
    <location>
        <begin position="107"/>
        <end position="135"/>
    </location>
</feature>
<gene>
    <name evidence="3" type="ORF">C1881_04330</name>
</gene>
<evidence type="ECO:0000256" key="2">
    <source>
        <dbReference type="SAM" id="Phobius"/>
    </source>
</evidence>
<feature type="region of interest" description="Disordered" evidence="1">
    <location>
        <begin position="289"/>
        <end position="380"/>
    </location>
</feature>
<feature type="compositionally biased region" description="Polar residues" evidence="1">
    <location>
        <begin position="289"/>
        <end position="315"/>
    </location>
</feature>
<organism evidence="3 4">
    <name type="scientific">Slackia isoflavoniconvertens</name>
    <dbReference type="NCBI Taxonomy" id="572010"/>
    <lineage>
        <taxon>Bacteria</taxon>
        <taxon>Bacillati</taxon>
        <taxon>Actinomycetota</taxon>
        <taxon>Coriobacteriia</taxon>
        <taxon>Eggerthellales</taxon>
        <taxon>Eggerthellaceae</taxon>
        <taxon>Slackia</taxon>
    </lineage>
</organism>
<dbReference type="AlphaFoldDB" id="A0A369LMK1"/>
<keyword evidence="2" id="KW-0812">Transmembrane</keyword>
<evidence type="ECO:0000256" key="1">
    <source>
        <dbReference type="SAM" id="MobiDB-lite"/>
    </source>
</evidence>
<reference evidence="3 4" key="1">
    <citation type="journal article" date="2018" name="Elife">
        <title>Discovery and characterization of a prevalent human gut bacterial enzyme sufficient for the inactivation of a family of plant toxins.</title>
        <authorList>
            <person name="Koppel N."/>
            <person name="Bisanz J.E."/>
            <person name="Pandelia M.E."/>
            <person name="Turnbaugh P.J."/>
            <person name="Balskus E.P."/>
        </authorList>
    </citation>
    <scope>NUCLEOTIDE SEQUENCE [LARGE SCALE GENOMIC DNA]</scope>
    <source>
        <strain evidence="3 4">OB21 GAM31</strain>
    </source>
</reference>
<evidence type="ECO:0000313" key="3">
    <source>
        <dbReference type="EMBL" id="RDB59365.1"/>
    </source>
</evidence>
<keyword evidence="2" id="KW-1133">Transmembrane helix</keyword>
<protein>
    <submittedName>
        <fullName evidence="3">Uncharacterized protein</fullName>
    </submittedName>
</protein>
<feature type="compositionally biased region" description="Polar residues" evidence="1">
    <location>
        <begin position="355"/>
        <end position="369"/>
    </location>
</feature>
<dbReference type="RefSeq" id="WP_114615313.1">
    <property type="nucleotide sequence ID" value="NZ_PPTO01000005.1"/>
</dbReference>
<feature type="region of interest" description="Disordered" evidence="1">
    <location>
        <begin position="1"/>
        <end position="148"/>
    </location>
</feature>
<comment type="caution">
    <text evidence="3">The sequence shown here is derived from an EMBL/GenBank/DDBJ whole genome shotgun (WGS) entry which is preliminary data.</text>
</comment>
<keyword evidence="2" id="KW-0472">Membrane</keyword>
<dbReference type="Proteomes" id="UP000253975">
    <property type="component" value="Unassembled WGS sequence"/>
</dbReference>
<feature type="compositionally biased region" description="Low complexity" evidence="1">
    <location>
        <begin position="333"/>
        <end position="342"/>
    </location>
</feature>
<sequence>MAKSRSNDPDVRPSVRQPASQSAKEFLEPADSFDLGDDVSSAEAAAGEWLGRKAAAKSRKKKSLKEKTARGSVAAAETKEPAPAQKAPVAHDAAFPPSGAESGRADASSSPGADALSNSASDETCLSDAGSSTRNRPSRRGSVAKPRSSEHRNRILKIVAVCLAAVLVACAAVAAFWAWDTWLRFDDSADIQGEWLTANGTALVVIDAEEIHMPDSVDFKYTLDTNDKTISYTFVDLTGGGSYEFSRDRATLTITESDGSQTVFQKYSDSTDGEPRVLSADEAAALMNAGQSQENATAQGSGDSSETTGEVSAETSGEAASDSAAQIETTGGSASAASSAPALDEEESAKIAEALNSSSGDLSPGSNAVQPGAMGAAAGA</sequence>
<dbReference type="EMBL" id="PPTO01000005">
    <property type="protein sequence ID" value="RDB59365.1"/>
    <property type="molecule type" value="Genomic_DNA"/>
</dbReference>
<name>A0A369LMK1_9ACTN</name>
<accession>A0A369LMK1</accession>
<feature type="transmembrane region" description="Helical" evidence="2">
    <location>
        <begin position="155"/>
        <end position="179"/>
    </location>
</feature>
<feature type="compositionally biased region" description="Polar residues" evidence="1">
    <location>
        <begin position="323"/>
        <end position="332"/>
    </location>
</feature>
<feature type="compositionally biased region" description="Basic residues" evidence="1">
    <location>
        <begin position="54"/>
        <end position="64"/>
    </location>
</feature>